<organism evidence="1">
    <name type="scientific">Anguilla anguilla</name>
    <name type="common">European freshwater eel</name>
    <name type="synonym">Muraena anguilla</name>
    <dbReference type="NCBI Taxonomy" id="7936"/>
    <lineage>
        <taxon>Eukaryota</taxon>
        <taxon>Metazoa</taxon>
        <taxon>Chordata</taxon>
        <taxon>Craniata</taxon>
        <taxon>Vertebrata</taxon>
        <taxon>Euteleostomi</taxon>
        <taxon>Actinopterygii</taxon>
        <taxon>Neopterygii</taxon>
        <taxon>Teleostei</taxon>
        <taxon>Anguilliformes</taxon>
        <taxon>Anguillidae</taxon>
        <taxon>Anguilla</taxon>
    </lineage>
</organism>
<accession>A0A0E9V3D4</accession>
<sequence>MGVCKTKMTRLLFNHGEKETRILDR</sequence>
<name>A0A0E9V3D4_ANGAN</name>
<evidence type="ECO:0000313" key="1">
    <source>
        <dbReference type="EMBL" id="JAH71945.1"/>
    </source>
</evidence>
<protein>
    <submittedName>
        <fullName evidence="1">Uncharacterized protein</fullName>
    </submittedName>
</protein>
<reference evidence="1" key="1">
    <citation type="submission" date="2014-11" db="EMBL/GenBank/DDBJ databases">
        <authorList>
            <person name="Amaro Gonzalez C."/>
        </authorList>
    </citation>
    <scope>NUCLEOTIDE SEQUENCE</scope>
</reference>
<dbReference type="EMBL" id="GBXM01036632">
    <property type="protein sequence ID" value="JAH71945.1"/>
    <property type="molecule type" value="Transcribed_RNA"/>
</dbReference>
<proteinExistence type="predicted"/>
<dbReference type="AlphaFoldDB" id="A0A0E9V3D4"/>
<reference evidence="1" key="2">
    <citation type="journal article" date="2015" name="Fish Shellfish Immunol.">
        <title>Early steps in the European eel (Anguilla anguilla)-Vibrio vulnificus interaction in the gills: Role of the RtxA13 toxin.</title>
        <authorList>
            <person name="Callol A."/>
            <person name="Pajuelo D."/>
            <person name="Ebbesson L."/>
            <person name="Teles M."/>
            <person name="MacKenzie S."/>
            <person name="Amaro C."/>
        </authorList>
    </citation>
    <scope>NUCLEOTIDE SEQUENCE</scope>
</reference>